<gene>
    <name evidence="1" type="ORF">Ciccas_007345</name>
</gene>
<organism evidence="1 2">
    <name type="scientific">Cichlidogyrus casuarinus</name>
    <dbReference type="NCBI Taxonomy" id="1844966"/>
    <lineage>
        <taxon>Eukaryota</taxon>
        <taxon>Metazoa</taxon>
        <taxon>Spiralia</taxon>
        <taxon>Lophotrochozoa</taxon>
        <taxon>Platyhelminthes</taxon>
        <taxon>Monogenea</taxon>
        <taxon>Monopisthocotylea</taxon>
        <taxon>Dactylogyridea</taxon>
        <taxon>Ancyrocephalidae</taxon>
        <taxon>Cichlidogyrus</taxon>
    </lineage>
</organism>
<protein>
    <submittedName>
        <fullName evidence="1">Uncharacterized protein</fullName>
    </submittedName>
</protein>
<name>A0ABD2Q349_9PLAT</name>
<sequence length="150" mass="16988">MVIKVDLGKLVHEYVKSQVYMQQQMQTINPPARQRMNAEPRRKNYSMSAMFGYQPIQTNAVDVNRVAETHCSASGVPISRKGSIVSHPGGFPLQSVLNFGSKQQPDSLGEETKAKVDNEQSMLERFEAMQISHGDRDFLVRLVLRICIFF</sequence>
<proteinExistence type="predicted"/>
<reference evidence="1 2" key="1">
    <citation type="submission" date="2024-11" db="EMBL/GenBank/DDBJ databases">
        <title>Adaptive evolution of stress response genes in parasites aligns with host niche diversity.</title>
        <authorList>
            <person name="Hahn C."/>
            <person name="Resl P."/>
        </authorList>
    </citation>
    <scope>NUCLEOTIDE SEQUENCE [LARGE SCALE GENOMIC DNA]</scope>
    <source>
        <strain evidence="1">EGGRZ-B1_66</strain>
        <tissue evidence="1">Body</tissue>
    </source>
</reference>
<comment type="caution">
    <text evidence="1">The sequence shown here is derived from an EMBL/GenBank/DDBJ whole genome shotgun (WGS) entry which is preliminary data.</text>
</comment>
<evidence type="ECO:0000313" key="1">
    <source>
        <dbReference type="EMBL" id="KAL3314042.1"/>
    </source>
</evidence>
<dbReference type="EMBL" id="JBJKFK010001116">
    <property type="protein sequence ID" value="KAL3314042.1"/>
    <property type="molecule type" value="Genomic_DNA"/>
</dbReference>
<dbReference type="AlphaFoldDB" id="A0ABD2Q349"/>
<keyword evidence="2" id="KW-1185">Reference proteome</keyword>
<dbReference type="Proteomes" id="UP001626550">
    <property type="component" value="Unassembled WGS sequence"/>
</dbReference>
<accession>A0ABD2Q349</accession>
<evidence type="ECO:0000313" key="2">
    <source>
        <dbReference type="Proteomes" id="UP001626550"/>
    </source>
</evidence>